<dbReference type="AlphaFoldDB" id="A0A1I2IL38"/>
<gene>
    <name evidence="1" type="ORF">SAMN04488131_12120</name>
</gene>
<reference evidence="2" key="1">
    <citation type="submission" date="2016-10" db="EMBL/GenBank/DDBJ databases">
        <authorList>
            <person name="Varghese N."/>
            <person name="Submissions S."/>
        </authorList>
    </citation>
    <scope>NUCLEOTIDE SEQUENCE [LARGE SCALE GENOMIC DNA]</scope>
    <source>
        <strain evidence="2">CGMCC 1.9227</strain>
    </source>
</reference>
<sequence>MLLSFKSNHEIKEKNLATIYGWLNMKKAPKSAQEIAEKILNLNRTYTNPDCFLEDYENFPNNLGLPNWLGNLLFTINHHNSDDFSGFRENYEEYFYPAFLKSCNVGIDYSLMFHKWELMILTDMIPKQERDKKYFHDLIKLHKNALDGKDLESNKWSDLQTKIDNDLQEIEGRTTTWNSGRTAYLSIENYINKEDPYTTSSEAIVDALITEYINENQNLDKKSEQELRKNIWFELMEKLLTMLNEWK</sequence>
<evidence type="ECO:0000313" key="1">
    <source>
        <dbReference type="EMBL" id="SFF42353.1"/>
    </source>
</evidence>
<accession>A0A1I2IL38</accession>
<dbReference type="EMBL" id="FONQ01000021">
    <property type="protein sequence ID" value="SFF42353.1"/>
    <property type="molecule type" value="Genomic_DNA"/>
</dbReference>
<dbReference type="Proteomes" id="UP000198596">
    <property type="component" value="Unassembled WGS sequence"/>
</dbReference>
<proteinExistence type="predicted"/>
<evidence type="ECO:0000313" key="2">
    <source>
        <dbReference type="Proteomes" id="UP000198596"/>
    </source>
</evidence>
<organism evidence="1 2">
    <name type="scientific">Flavobacterium xueshanense</name>
    <dbReference type="NCBI Taxonomy" id="935223"/>
    <lineage>
        <taxon>Bacteria</taxon>
        <taxon>Pseudomonadati</taxon>
        <taxon>Bacteroidota</taxon>
        <taxon>Flavobacteriia</taxon>
        <taxon>Flavobacteriales</taxon>
        <taxon>Flavobacteriaceae</taxon>
        <taxon>Flavobacterium</taxon>
    </lineage>
</organism>
<keyword evidence="2" id="KW-1185">Reference proteome</keyword>
<name>A0A1I2IL38_9FLAO</name>
<protein>
    <submittedName>
        <fullName evidence="1">Uncharacterized protein</fullName>
    </submittedName>
</protein>